<evidence type="ECO:0008006" key="4">
    <source>
        <dbReference type="Google" id="ProtNLM"/>
    </source>
</evidence>
<sequence>MKINLKIFKKSIRKIKITKQIDKKGFIIFQIDGLSKEALDKAFKHNLMPFLKKMTLKKGYLLTDYLTGVPSDTPFFQAGLLYGDNKNIPGFRWIEKDTGNEIIFKNPESAGHVEAMLSKNHKGLLKGGSSYVNLFSGGASRSTFTLSTFSARYLFKKKIRNFDIFIIFMFHVFTLFKTIFYVMFEFFFELYEKILDVIKKRVVRPEGIFPFARVMSNVIFKEIETFGAIMDISRGVPSIYMDFTGYDELSHHRGPYSISALRALKAIDRKIKYIFKELDKSSRKYDFFILSDHGHTPSVPFVHLNNNEKLEAVVSKFITKNININNNTKKEYTVYEFDTGYNAVFKRLFLYIDDLLKKSSCDKIYNKLFNKFKYDIETKNNINNKNVIDWKNKNVIYIMNSGPMSNIYFSDKKTKMNTEEIEVFYPGLIKRLSDIEHIGFIMGINKKNDIVISYKGSEGFEPFFKHNIAADEKLLDSYLKNISNDTLKNIIEYLKVFDKKKIIINSIKDFCRFNNSGDLIIFGAYNKGYIVNFENQLGAHGGAGGEQNIPFAVYPETLNFDFASVNNACQIYDFIYNNYVV</sequence>
<evidence type="ECO:0000313" key="2">
    <source>
        <dbReference type="EMBL" id="RZD19530.1"/>
    </source>
</evidence>
<protein>
    <recommendedName>
        <fullName evidence="4">Alkaline phosphatase family protein</fullName>
    </recommendedName>
</protein>
<dbReference type="InterPro" id="IPR002591">
    <property type="entry name" value="Phosphodiest/P_Trfase"/>
</dbReference>
<evidence type="ECO:0000256" key="1">
    <source>
        <dbReference type="SAM" id="Phobius"/>
    </source>
</evidence>
<dbReference type="EMBL" id="SGBB01000001">
    <property type="protein sequence ID" value="RZD19530.1"/>
    <property type="molecule type" value="Genomic_DNA"/>
</dbReference>
<dbReference type="InterPro" id="IPR017850">
    <property type="entry name" value="Alkaline_phosphatase_core_sf"/>
</dbReference>
<dbReference type="Proteomes" id="UP000319296">
    <property type="component" value="Unassembled WGS sequence"/>
</dbReference>
<accession>A0A519BQJ0</accession>
<evidence type="ECO:0000313" key="3">
    <source>
        <dbReference type="Proteomes" id="UP000319296"/>
    </source>
</evidence>
<reference evidence="2 3" key="1">
    <citation type="journal article" date="2019" name="ISME J.">
        <title>Insights into ecological role of a new deltaproteobacterial order Candidatus Acidulodesulfobacterales by metagenomics and metatranscriptomics.</title>
        <authorList>
            <person name="Tan S."/>
            <person name="Liu J."/>
            <person name="Fang Y."/>
            <person name="Hedlund B.P."/>
            <person name="Lian Z.H."/>
            <person name="Huang L.Y."/>
            <person name="Li J.T."/>
            <person name="Huang L.N."/>
            <person name="Li W.J."/>
            <person name="Jiang H.C."/>
            <person name="Dong H.L."/>
            <person name="Shu W.S."/>
        </authorList>
    </citation>
    <scope>NUCLEOTIDE SEQUENCE [LARGE SCALE GENOMIC DNA]</scope>
    <source>
        <strain evidence="2">AP1</strain>
    </source>
</reference>
<proteinExistence type="predicted"/>
<feature type="transmembrane region" description="Helical" evidence="1">
    <location>
        <begin position="162"/>
        <end position="184"/>
    </location>
</feature>
<dbReference type="Gene3D" id="3.40.720.10">
    <property type="entry name" value="Alkaline Phosphatase, subunit A"/>
    <property type="match status" value="1"/>
</dbReference>
<keyword evidence="1" id="KW-1133">Transmembrane helix</keyword>
<dbReference type="SUPFAM" id="SSF53649">
    <property type="entry name" value="Alkaline phosphatase-like"/>
    <property type="match status" value="1"/>
</dbReference>
<dbReference type="AlphaFoldDB" id="A0A519BQJ0"/>
<comment type="caution">
    <text evidence="2">The sequence shown here is derived from an EMBL/GenBank/DDBJ whole genome shotgun (WGS) entry which is preliminary data.</text>
</comment>
<organism evidence="2 3">
    <name type="scientific">Candidatus Acididesulfobacter diazotrophicus</name>
    <dbReference type="NCBI Taxonomy" id="2597226"/>
    <lineage>
        <taxon>Bacteria</taxon>
        <taxon>Deltaproteobacteria</taxon>
        <taxon>Candidatus Acidulodesulfobacterales</taxon>
        <taxon>Candidatus Acididesulfobacter</taxon>
    </lineage>
</organism>
<dbReference type="Pfam" id="PF01663">
    <property type="entry name" value="Phosphodiest"/>
    <property type="match status" value="1"/>
</dbReference>
<keyword evidence="1" id="KW-0472">Membrane</keyword>
<name>A0A519BQJ0_9DELT</name>
<gene>
    <name evidence="2" type="ORF">EVG15_01200</name>
</gene>
<keyword evidence="1" id="KW-0812">Transmembrane</keyword>